<evidence type="ECO:0000256" key="1">
    <source>
        <dbReference type="ARBA" id="ARBA00007637"/>
    </source>
</evidence>
<evidence type="ECO:0000256" key="2">
    <source>
        <dbReference type="ARBA" id="ARBA00023002"/>
    </source>
</evidence>
<evidence type="ECO:0000256" key="3">
    <source>
        <dbReference type="ARBA" id="ARBA00023027"/>
    </source>
</evidence>
<dbReference type="PANTHER" id="PTHR43103">
    <property type="entry name" value="NUCLEOSIDE-DIPHOSPHATE-SUGAR EPIMERASE"/>
    <property type="match status" value="1"/>
</dbReference>
<sequence>MKKIVIIGGNGTVGKLLAKGLSEDYIVELMDKNPSDDPNNKRFIIVDAANYQSLLSTIPKDTDVLVNLLAIKTSNNITDINEFEAMTDIYFKASYYILRAALELKIPKVIFASSNHVTDYYEENGFSMLGREITTKDYPRSKGLYGLLKLASENLGDIFTMDENVNLSVVNLRIGTVIENETEALSKKPRTNRTMLSHTDLVNIFTAAIDSTIQFGTYYAVSDNLDHPWSVESAIRELGYKPTVNSTDVKENKGE</sequence>
<dbReference type="SUPFAM" id="SSF51735">
    <property type="entry name" value="NAD(P)-binding Rossmann-fold domains"/>
    <property type="match status" value="1"/>
</dbReference>
<dbReference type="Proteomes" id="UP000626844">
    <property type="component" value="Unassembled WGS sequence"/>
</dbReference>
<keyword evidence="3" id="KW-0520">NAD</keyword>
<protein>
    <submittedName>
        <fullName evidence="5">NAD(P)-dependent oxidoreductase</fullName>
    </submittedName>
</protein>
<dbReference type="Pfam" id="PF01370">
    <property type="entry name" value="Epimerase"/>
    <property type="match status" value="1"/>
</dbReference>
<feature type="domain" description="NAD-dependent epimerase/dehydratase" evidence="4">
    <location>
        <begin position="4"/>
        <end position="178"/>
    </location>
</feature>
<gene>
    <name evidence="5" type="ORF">IC621_20205</name>
</gene>
<dbReference type="PANTHER" id="PTHR43103:SF5">
    <property type="entry name" value="4-EPIMERASE, PUTATIVE (AFU_ORTHOLOGUE AFUA_7G00360)-RELATED"/>
    <property type="match status" value="1"/>
</dbReference>
<dbReference type="GO" id="GO:0016491">
    <property type="term" value="F:oxidoreductase activity"/>
    <property type="evidence" value="ECO:0007669"/>
    <property type="project" value="UniProtKB-KW"/>
</dbReference>
<dbReference type="InterPro" id="IPR001509">
    <property type="entry name" value="Epimerase_deHydtase"/>
</dbReference>
<accession>A0A926NKP9</accession>
<proteinExistence type="inferred from homology"/>
<dbReference type="Gene3D" id="3.40.50.720">
    <property type="entry name" value="NAD(P)-binding Rossmann-like Domain"/>
    <property type="match status" value="1"/>
</dbReference>
<dbReference type="EMBL" id="JACXAI010000033">
    <property type="protein sequence ID" value="MBD1382530.1"/>
    <property type="molecule type" value="Genomic_DNA"/>
</dbReference>
<organism evidence="5 6">
    <name type="scientific">Metabacillus arenae</name>
    <dbReference type="NCBI Taxonomy" id="2771434"/>
    <lineage>
        <taxon>Bacteria</taxon>
        <taxon>Bacillati</taxon>
        <taxon>Bacillota</taxon>
        <taxon>Bacilli</taxon>
        <taxon>Bacillales</taxon>
        <taxon>Bacillaceae</taxon>
        <taxon>Metabacillus</taxon>
    </lineage>
</organism>
<evidence type="ECO:0000313" key="5">
    <source>
        <dbReference type="EMBL" id="MBD1382530.1"/>
    </source>
</evidence>
<dbReference type="RefSeq" id="WP_191160824.1">
    <property type="nucleotide sequence ID" value="NZ_JACXAI010000033.1"/>
</dbReference>
<comment type="caution">
    <text evidence="5">The sequence shown here is derived from an EMBL/GenBank/DDBJ whole genome shotgun (WGS) entry which is preliminary data.</text>
</comment>
<dbReference type="AlphaFoldDB" id="A0A926NKP9"/>
<name>A0A926NKP9_9BACI</name>
<keyword evidence="2" id="KW-0560">Oxidoreductase</keyword>
<comment type="similarity">
    <text evidence="1">Belongs to the NAD(P)-dependent epimerase/dehydratase family.</text>
</comment>
<evidence type="ECO:0000313" key="6">
    <source>
        <dbReference type="Proteomes" id="UP000626844"/>
    </source>
</evidence>
<keyword evidence="6" id="KW-1185">Reference proteome</keyword>
<reference evidence="5" key="1">
    <citation type="submission" date="2020-09" db="EMBL/GenBank/DDBJ databases">
        <title>A novel bacterium of genus Bacillus, isolated from South China Sea.</title>
        <authorList>
            <person name="Huang H."/>
            <person name="Mo K."/>
            <person name="Hu Y."/>
        </authorList>
    </citation>
    <scope>NUCLEOTIDE SEQUENCE</scope>
    <source>
        <strain evidence="5">IB182487</strain>
    </source>
</reference>
<evidence type="ECO:0000259" key="4">
    <source>
        <dbReference type="Pfam" id="PF01370"/>
    </source>
</evidence>
<dbReference type="InterPro" id="IPR036291">
    <property type="entry name" value="NAD(P)-bd_dom_sf"/>
</dbReference>